<feature type="non-terminal residue" evidence="1">
    <location>
        <position position="60"/>
    </location>
</feature>
<proteinExistence type="predicted"/>
<gene>
    <name evidence="1" type="ORF">X975_21014</name>
</gene>
<protein>
    <submittedName>
        <fullName evidence="1">Uncharacterized protein</fullName>
    </submittedName>
</protein>
<organism evidence="1 2">
    <name type="scientific">Stegodyphus mimosarum</name>
    <name type="common">African social velvet spider</name>
    <dbReference type="NCBI Taxonomy" id="407821"/>
    <lineage>
        <taxon>Eukaryota</taxon>
        <taxon>Metazoa</taxon>
        <taxon>Ecdysozoa</taxon>
        <taxon>Arthropoda</taxon>
        <taxon>Chelicerata</taxon>
        <taxon>Arachnida</taxon>
        <taxon>Araneae</taxon>
        <taxon>Araneomorphae</taxon>
        <taxon>Entelegynae</taxon>
        <taxon>Eresoidea</taxon>
        <taxon>Eresidae</taxon>
        <taxon>Stegodyphus</taxon>
    </lineage>
</organism>
<evidence type="ECO:0000313" key="2">
    <source>
        <dbReference type="Proteomes" id="UP000054359"/>
    </source>
</evidence>
<sequence>MEWSTWGQHGTYKLLPDTPTRLAEEWHFEHISRYHLVIILHGKFMARHHRSDFIVPVTAV</sequence>
<keyword evidence="2" id="KW-1185">Reference proteome</keyword>
<dbReference type="EMBL" id="KK119641">
    <property type="protein sequence ID" value="KFM76279.1"/>
    <property type="molecule type" value="Genomic_DNA"/>
</dbReference>
<dbReference type="Proteomes" id="UP000054359">
    <property type="component" value="Unassembled WGS sequence"/>
</dbReference>
<evidence type="ECO:0000313" key="1">
    <source>
        <dbReference type="EMBL" id="KFM76279.1"/>
    </source>
</evidence>
<name>A0A087UFZ0_STEMI</name>
<reference evidence="1 2" key="1">
    <citation type="submission" date="2013-11" db="EMBL/GenBank/DDBJ databases">
        <title>Genome sequencing of Stegodyphus mimosarum.</title>
        <authorList>
            <person name="Bechsgaard J."/>
        </authorList>
    </citation>
    <scope>NUCLEOTIDE SEQUENCE [LARGE SCALE GENOMIC DNA]</scope>
</reference>
<accession>A0A087UFZ0</accession>
<dbReference type="AlphaFoldDB" id="A0A087UFZ0"/>